<dbReference type="Gene3D" id="3.40.50.2300">
    <property type="match status" value="1"/>
</dbReference>
<dbReference type="PANTHER" id="PTHR32071:SF95">
    <property type="entry name" value="DNA-BINDING TRANSCRIPTIONAL REGULATOR NTRC"/>
    <property type="match status" value="1"/>
</dbReference>
<dbReference type="InterPro" id="IPR011006">
    <property type="entry name" value="CheY-like_superfamily"/>
</dbReference>
<dbReference type="InterPro" id="IPR001789">
    <property type="entry name" value="Sig_transdc_resp-reg_receiver"/>
</dbReference>
<keyword evidence="7" id="KW-0067">ATP-binding</keyword>
<keyword evidence="12" id="KW-0804">Transcription</keyword>
<dbReference type="InterPro" id="IPR027417">
    <property type="entry name" value="P-loop_NTPase"/>
</dbReference>
<dbReference type="Gene3D" id="1.10.10.60">
    <property type="entry name" value="Homeodomain-like"/>
    <property type="match status" value="1"/>
</dbReference>
<dbReference type="PROSITE" id="PS50045">
    <property type="entry name" value="SIGMA54_INTERACT_4"/>
    <property type="match status" value="1"/>
</dbReference>
<evidence type="ECO:0000313" key="21">
    <source>
        <dbReference type="Proteomes" id="UP000662572"/>
    </source>
</evidence>
<dbReference type="InterPro" id="IPR002197">
    <property type="entry name" value="HTH_Fis"/>
</dbReference>
<keyword evidence="10" id="KW-0238">DNA-binding</keyword>
<evidence type="ECO:0000256" key="1">
    <source>
        <dbReference type="ARBA" id="ARBA00004496"/>
    </source>
</evidence>
<dbReference type="InterPro" id="IPR025662">
    <property type="entry name" value="Sigma_54_int_dom_ATP-bd_1"/>
</dbReference>
<dbReference type="PRINTS" id="PR01590">
    <property type="entry name" value="HTHFIS"/>
</dbReference>
<dbReference type="EMBL" id="BMZB01000002">
    <property type="protein sequence ID" value="GGZ34065.1"/>
    <property type="molecule type" value="Genomic_DNA"/>
</dbReference>
<evidence type="ECO:0000256" key="11">
    <source>
        <dbReference type="ARBA" id="ARBA00023159"/>
    </source>
</evidence>
<dbReference type="Pfam" id="PF25601">
    <property type="entry name" value="AAA_lid_14"/>
    <property type="match status" value="1"/>
</dbReference>
<keyword evidence="21" id="KW-1185">Reference proteome</keyword>
<name>A0A918Q610_9CAUL</name>
<dbReference type="FunFam" id="1.10.8.60:FF:000014">
    <property type="entry name" value="DNA-binding transcriptional regulator NtrC"/>
    <property type="match status" value="1"/>
</dbReference>
<evidence type="ECO:0000256" key="8">
    <source>
        <dbReference type="ARBA" id="ARBA00023012"/>
    </source>
</evidence>
<accession>A0A918Q610</accession>
<dbReference type="SUPFAM" id="SSF46689">
    <property type="entry name" value="Homeodomain-like"/>
    <property type="match status" value="1"/>
</dbReference>
<reference evidence="20" key="1">
    <citation type="journal article" date="2014" name="Int. J. Syst. Evol. Microbiol.">
        <title>Complete genome sequence of Corynebacterium casei LMG S-19264T (=DSM 44701T), isolated from a smear-ripened cheese.</title>
        <authorList>
            <consortium name="US DOE Joint Genome Institute (JGI-PGF)"/>
            <person name="Walter F."/>
            <person name="Albersmeier A."/>
            <person name="Kalinowski J."/>
            <person name="Ruckert C."/>
        </authorList>
    </citation>
    <scope>NUCLEOTIDE SEQUENCE</scope>
    <source>
        <strain evidence="20">KCTC 32296</strain>
    </source>
</reference>
<dbReference type="PANTHER" id="PTHR32071">
    <property type="entry name" value="TRANSCRIPTIONAL REGULATORY PROTEIN"/>
    <property type="match status" value="1"/>
</dbReference>
<evidence type="ECO:0000256" key="15">
    <source>
        <dbReference type="ARBA" id="ARBA00031910"/>
    </source>
</evidence>
<keyword evidence="13" id="KW-0535">Nitrogen fixation</keyword>
<dbReference type="SMART" id="SM00382">
    <property type="entry name" value="AAA"/>
    <property type="match status" value="1"/>
</dbReference>
<protein>
    <recommendedName>
        <fullName evidence="2">DNA-binding transcriptional regulator NtrC</fullName>
    </recommendedName>
    <alternativeName>
        <fullName evidence="14">Nitrogen regulation protein NR(I)</fullName>
    </alternativeName>
    <alternativeName>
        <fullName evidence="15">Nitrogen regulator I</fullName>
    </alternativeName>
</protein>
<dbReference type="PROSITE" id="PS00675">
    <property type="entry name" value="SIGMA54_INTERACT_1"/>
    <property type="match status" value="1"/>
</dbReference>
<dbReference type="PROSITE" id="PS50110">
    <property type="entry name" value="RESPONSE_REGULATORY"/>
    <property type="match status" value="1"/>
</dbReference>
<dbReference type="GO" id="GO:0006355">
    <property type="term" value="P:regulation of DNA-templated transcription"/>
    <property type="evidence" value="ECO:0007669"/>
    <property type="project" value="InterPro"/>
</dbReference>
<dbReference type="InterPro" id="IPR009057">
    <property type="entry name" value="Homeodomain-like_sf"/>
</dbReference>
<evidence type="ECO:0000256" key="14">
    <source>
        <dbReference type="ARBA" id="ARBA00029881"/>
    </source>
</evidence>
<keyword evidence="5 17" id="KW-0597">Phosphoprotein</keyword>
<comment type="subcellular location">
    <subcellularLocation>
        <location evidence="1">Cytoplasm</location>
    </subcellularLocation>
</comment>
<keyword evidence="8" id="KW-0902">Two-component regulatory system</keyword>
<dbReference type="SMART" id="SM00448">
    <property type="entry name" value="REC"/>
    <property type="match status" value="1"/>
</dbReference>
<evidence type="ECO:0000256" key="9">
    <source>
        <dbReference type="ARBA" id="ARBA00023015"/>
    </source>
</evidence>
<keyword evidence="3" id="KW-0963">Cytoplasm</keyword>
<dbReference type="Pfam" id="PF00072">
    <property type="entry name" value="Response_reg"/>
    <property type="match status" value="1"/>
</dbReference>
<dbReference type="Proteomes" id="UP000662572">
    <property type="component" value="Unassembled WGS sequence"/>
</dbReference>
<dbReference type="Gene3D" id="1.10.8.60">
    <property type="match status" value="1"/>
</dbReference>
<dbReference type="GO" id="GO:0000160">
    <property type="term" value="P:phosphorelay signal transduction system"/>
    <property type="evidence" value="ECO:0007669"/>
    <property type="project" value="UniProtKB-KW"/>
</dbReference>
<dbReference type="InterPro" id="IPR058031">
    <property type="entry name" value="AAA_lid_NorR"/>
</dbReference>
<dbReference type="GO" id="GO:0043565">
    <property type="term" value="F:sequence-specific DNA binding"/>
    <property type="evidence" value="ECO:0007669"/>
    <property type="project" value="InterPro"/>
</dbReference>
<evidence type="ECO:0000256" key="17">
    <source>
        <dbReference type="PROSITE-ProRule" id="PRU00169"/>
    </source>
</evidence>
<comment type="caution">
    <text evidence="20">The sequence shown here is derived from an EMBL/GenBank/DDBJ whole genome shotgun (WGS) entry which is preliminary data.</text>
</comment>
<dbReference type="Gene3D" id="3.40.50.300">
    <property type="entry name" value="P-loop containing nucleotide triphosphate hydrolases"/>
    <property type="match status" value="1"/>
</dbReference>
<dbReference type="PROSITE" id="PS00676">
    <property type="entry name" value="SIGMA54_INTERACT_2"/>
    <property type="match status" value="1"/>
</dbReference>
<evidence type="ECO:0000313" key="20">
    <source>
        <dbReference type="EMBL" id="GGZ34065.1"/>
    </source>
</evidence>
<evidence type="ECO:0000256" key="2">
    <source>
        <dbReference type="ARBA" id="ARBA00019059"/>
    </source>
</evidence>
<dbReference type="Pfam" id="PF00158">
    <property type="entry name" value="Sigma54_activat"/>
    <property type="match status" value="1"/>
</dbReference>
<comment type="function">
    <text evidence="16">Member of the two-component regulatory system NtrB/NtrC, which controls expression of the nitrogen-regulated (ntr) genes in response to nitrogen limitation. Phosphorylated NtrC binds directly to DNA and stimulates the formation of open promoter-sigma54-RNA polymerase complexes.</text>
</comment>
<evidence type="ECO:0000256" key="5">
    <source>
        <dbReference type="ARBA" id="ARBA00022553"/>
    </source>
</evidence>
<keyword evidence="4" id="KW-0678">Repressor</keyword>
<dbReference type="CDD" id="cd00009">
    <property type="entry name" value="AAA"/>
    <property type="match status" value="1"/>
</dbReference>
<keyword evidence="11" id="KW-0010">Activator</keyword>
<evidence type="ECO:0000256" key="4">
    <source>
        <dbReference type="ARBA" id="ARBA00022491"/>
    </source>
</evidence>
<sequence>MGVYMAKTILIADDDPTQRRLIQAVLEREGFGVVHAENGAQAYDRLSGGQTIDAVILDLVMPGQSGIDTLKDIRAAGIKTPVVVLTASGGIDTVVKAMQAGAQDFFIKPASPERIVVSVRNALQMGDMVAEVQRLKKHTTGRTSFDDLVGASQAMLMVRRLGERAAKSNIPVLILGESGVGKELIARAIQGSSERAGKPFVAVNCGALPENLVESILFGHEKGSFTGASDKHLGKFQEANGGTLFLDEIGELPLDMQVKLLRALQEGEIDPVGSKRPVKVDVRIISATNRNLQDQVKAGAFREDLFYRLNVFPVDAPSLRERREDIPALVEHFIRRFNIEEGKRVTGVSPEALHMLTQYDWPGNVRQLENTIYRAIVLSDTPHLQAFDFPAISGQSAPMPAPASYATAVEAAPAPTLPQVIVEHQAAFNELHQDAPVRILDDKGHLRKLEEIERDLIEHAIGVYAGHMSEVARRLGIGRSTLYRKVRDCGLEGMVKDAS</sequence>
<evidence type="ECO:0000256" key="13">
    <source>
        <dbReference type="ARBA" id="ARBA00023231"/>
    </source>
</evidence>
<keyword evidence="6" id="KW-0547">Nucleotide-binding</keyword>
<feature type="domain" description="Sigma-54 factor interaction" evidence="18">
    <location>
        <begin position="148"/>
        <end position="377"/>
    </location>
</feature>
<feature type="modified residue" description="4-aspartylphosphate" evidence="17">
    <location>
        <position position="58"/>
    </location>
</feature>
<dbReference type="SUPFAM" id="SSF52540">
    <property type="entry name" value="P-loop containing nucleoside triphosphate hydrolases"/>
    <property type="match status" value="1"/>
</dbReference>
<gene>
    <name evidence="20" type="primary">tacA</name>
    <name evidence="20" type="ORF">GCM10011273_20550</name>
</gene>
<evidence type="ECO:0000256" key="7">
    <source>
        <dbReference type="ARBA" id="ARBA00022840"/>
    </source>
</evidence>
<proteinExistence type="predicted"/>
<evidence type="ECO:0000256" key="6">
    <source>
        <dbReference type="ARBA" id="ARBA00022741"/>
    </source>
</evidence>
<reference evidence="20" key="2">
    <citation type="submission" date="2020-09" db="EMBL/GenBank/DDBJ databases">
        <authorList>
            <person name="Sun Q."/>
            <person name="Kim S."/>
        </authorList>
    </citation>
    <scope>NUCLEOTIDE SEQUENCE</scope>
    <source>
        <strain evidence="20">KCTC 32296</strain>
    </source>
</reference>
<dbReference type="InterPro" id="IPR025943">
    <property type="entry name" value="Sigma_54_int_dom_ATP-bd_2"/>
</dbReference>
<dbReference type="SUPFAM" id="SSF52172">
    <property type="entry name" value="CheY-like"/>
    <property type="match status" value="1"/>
</dbReference>
<evidence type="ECO:0000256" key="3">
    <source>
        <dbReference type="ARBA" id="ARBA00022490"/>
    </source>
</evidence>
<evidence type="ECO:0000256" key="10">
    <source>
        <dbReference type="ARBA" id="ARBA00023125"/>
    </source>
</evidence>
<dbReference type="FunFam" id="3.40.50.300:FF:000006">
    <property type="entry name" value="DNA-binding transcriptional regulator NtrC"/>
    <property type="match status" value="1"/>
</dbReference>
<dbReference type="InterPro" id="IPR025944">
    <property type="entry name" value="Sigma_54_int_dom_CS"/>
</dbReference>
<evidence type="ECO:0000256" key="16">
    <source>
        <dbReference type="ARBA" id="ARBA00043886"/>
    </source>
</evidence>
<dbReference type="GO" id="GO:0005524">
    <property type="term" value="F:ATP binding"/>
    <property type="evidence" value="ECO:0007669"/>
    <property type="project" value="UniProtKB-KW"/>
</dbReference>
<dbReference type="AlphaFoldDB" id="A0A918Q610"/>
<organism evidence="20 21">
    <name type="scientific">Asticcacaulis endophyticus</name>
    <dbReference type="NCBI Taxonomy" id="1395890"/>
    <lineage>
        <taxon>Bacteria</taxon>
        <taxon>Pseudomonadati</taxon>
        <taxon>Pseudomonadota</taxon>
        <taxon>Alphaproteobacteria</taxon>
        <taxon>Caulobacterales</taxon>
        <taxon>Caulobacteraceae</taxon>
        <taxon>Asticcacaulis</taxon>
    </lineage>
</organism>
<dbReference type="Pfam" id="PF02954">
    <property type="entry name" value="HTH_8"/>
    <property type="match status" value="1"/>
</dbReference>
<dbReference type="InterPro" id="IPR003593">
    <property type="entry name" value="AAA+_ATPase"/>
</dbReference>
<evidence type="ECO:0000256" key="12">
    <source>
        <dbReference type="ARBA" id="ARBA00023163"/>
    </source>
</evidence>
<dbReference type="GO" id="GO:0005737">
    <property type="term" value="C:cytoplasm"/>
    <property type="evidence" value="ECO:0007669"/>
    <property type="project" value="UniProtKB-SubCell"/>
</dbReference>
<evidence type="ECO:0000259" key="18">
    <source>
        <dbReference type="PROSITE" id="PS50045"/>
    </source>
</evidence>
<dbReference type="InterPro" id="IPR002078">
    <property type="entry name" value="Sigma_54_int"/>
</dbReference>
<dbReference type="PROSITE" id="PS00688">
    <property type="entry name" value="SIGMA54_INTERACT_3"/>
    <property type="match status" value="1"/>
</dbReference>
<feature type="domain" description="Response regulatory" evidence="19">
    <location>
        <begin position="8"/>
        <end position="123"/>
    </location>
</feature>
<evidence type="ECO:0000259" key="19">
    <source>
        <dbReference type="PROSITE" id="PS50110"/>
    </source>
</evidence>
<keyword evidence="9" id="KW-0805">Transcription regulation</keyword>